<reference evidence="3" key="1">
    <citation type="submission" date="2012-11" db="EMBL/GenBank/DDBJ databases">
        <authorList>
            <person name="Lucero-Rivera Y.E."/>
            <person name="Tovar-Ramirez D."/>
        </authorList>
    </citation>
    <scope>NUCLEOTIDE SEQUENCE [LARGE SCALE GENOMIC DNA]</scope>
    <source>
        <strain evidence="3">Araruama</strain>
    </source>
</reference>
<sequence length="299" mass="34362">MVLLLTLLFTTYDAFSSRIPDTNQTKCYDNEKEIPCPGPGEDFYGQDGNYVINPQSFTKLDDQGNDLPDSATEWTMVRDNVTGLIWEVKTDDGSIHDKDNRYTWYDSNPETNGGHSGASGDGTDTEDFIKKLNDSKYGGFSDWRLPSINELSVITNREIFLLNINTLYFPKTVSKFYWSSTPLRDSSSSWGINFYNGSTLYNSKWESHYVRAVRGGQCRLFGHSTHLAINNYETVTDTCTGLMWQRDEALIKMTFQDAIEYCENLSMSNYNDWRLPTINELLTIVNHLKHYPATFRDFF</sequence>
<organism evidence="2 3">
    <name type="scientific">Candidatus Magnetoglobus multicellularis str. Araruama</name>
    <dbReference type="NCBI Taxonomy" id="890399"/>
    <lineage>
        <taxon>Bacteria</taxon>
        <taxon>Pseudomonadati</taxon>
        <taxon>Thermodesulfobacteriota</taxon>
        <taxon>Desulfobacteria</taxon>
        <taxon>Desulfobacterales</taxon>
        <taxon>Desulfobacteraceae</taxon>
        <taxon>Candidatus Magnetoglobus</taxon>
    </lineage>
</organism>
<accession>A0A1V1NUE4</accession>
<dbReference type="Proteomes" id="UP000189670">
    <property type="component" value="Unassembled WGS sequence"/>
</dbReference>
<dbReference type="EMBL" id="ATBP01002170">
    <property type="protein sequence ID" value="ETR66184.1"/>
    <property type="molecule type" value="Genomic_DNA"/>
</dbReference>
<evidence type="ECO:0000313" key="2">
    <source>
        <dbReference type="EMBL" id="ETR66184.1"/>
    </source>
</evidence>
<evidence type="ECO:0000259" key="1">
    <source>
        <dbReference type="Pfam" id="PF07603"/>
    </source>
</evidence>
<name>A0A1V1NUE4_9BACT</name>
<dbReference type="PANTHER" id="PTHR35812">
    <property type="entry name" value="LIPOPROTEIN"/>
    <property type="match status" value="1"/>
</dbReference>
<gene>
    <name evidence="2" type="ORF">OMM_13132</name>
</gene>
<keyword evidence="2" id="KW-0449">Lipoprotein</keyword>
<feature type="domain" description="Lcl C-terminal" evidence="1">
    <location>
        <begin position="233"/>
        <end position="297"/>
    </location>
</feature>
<dbReference type="AlphaFoldDB" id="A0A1V1NUE4"/>
<dbReference type="InterPro" id="IPR011460">
    <property type="entry name" value="Lcl_C"/>
</dbReference>
<evidence type="ECO:0000313" key="3">
    <source>
        <dbReference type="Proteomes" id="UP000189670"/>
    </source>
</evidence>
<dbReference type="PANTHER" id="PTHR35812:SF1">
    <property type="entry name" value="LIPOPROTEIN"/>
    <property type="match status" value="1"/>
</dbReference>
<comment type="caution">
    <text evidence="2">The sequence shown here is derived from an EMBL/GenBank/DDBJ whole genome shotgun (WGS) entry which is preliminary data.</text>
</comment>
<protein>
    <submittedName>
        <fullName evidence="2">Lipoprotein</fullName>
    </submittedName>
</protein>
<dbReference type="Pfam" id="PF07603">
    <property type="entry name" value="Lcl_C"/>
    <property type="match status" value="2"/>
</dbReference>
<feature type="domain" description="Lcl C-terminal" evidence="1">
    <location>
        <begin position="76"/>
        <end position="214"/>
    </location>
</feature>
<proteinExistence type="predicted"/>